<dbReference type="Proteomes" id="UP000035681">
    <property type="component" value="Unplaced"/>
</dbReference>
<keyword evidence="1" id="KW-0812">Transmembrane</keyword>
<protein>
    <submittedName>
        <fullName evidence="4">G-protein coupled receptors family 1 profile domain-containing protein</fullName>
    </submittedName>
</protein>
<evidence type="ECO:0000256" key="1">
    <source>
        <dbReference type="SAM" id="Phobius"/>
    </source>
</evidence>
<sequence>MTNNKIKSIQKIHRYYSNGLQKKNFNTSKYFTSKNIILSTVGILITLFIIHVFLLTLSTENSSISSEIQTPFHCKLASFIDYFCFTNFHDHYECIQSYSHRFVAVFRYELYRVANFILKLPLLILSVSIDTFAFFGELLAYSLSELGDNCGKNMKLLRSFADSIV</sequence>
<reference evidence="3" key="1">
    <citation type="submission" date="2015-08" db="UniProtKB">
        <authorList>
            <consortium name="WormBaseParasite"/>
        </authorList>
    </citation>
    <scope>IDENTIFICATION</scope>
</reference>
<keyword evidence="2" id="KW-1185">Reference proteome</keyword>
<keyword evidence="1" id="KW-1133">Transmembrane helix</keyword>
<organism evidence="3">
    <name type="scientific">Strongyloides stercoralis</name>
    <name type="common">Threadworm</name>
    <dbReference type="NCBI Taxonomy" id="6248"/>
    <lineage>
        <taxon>Eukaryota</taxon>
        <taxon>Metazoa</taxon>
        <taxon>Ecdysozoa</taxon>
        <taxon>Nematoda</taxon>
        <taxon>Chromadorea</taxon>
        <taxon>Rhabditida</taxon>
        <taxon>Tylenchina</taxon>
        <taxon>Panagrolaimomorpha</taxon>
        <taxon>Strongyloidoidea</taxon>
        <taxon>Strongyloididae</taxon>
        <taxon>Strongyloides</taxon>
    </lineage>
</organism>
<dbReference type="WBParaSite" id="SSTP_0001107300.1">
    <property type="protein sequence ID" value="SSTP_0001107300.1"/>
    <property type="gene ID" value="SSTP_0001107300"/>
</dbReference>
<keyword evidence="1" id="KW-0472">Membrane</keyword>
<accession>A0A0K0ENN6</accession>
<evidence type="ECO:0000313" key="4">
    <source>
        <dbReference type="WBParaSite" id="TCONS_00005150.p1"/>
    </source>
</evidence>
<evidence type="ECO:0000313" key="2">
    <source>
        <dbReference type="Proteomes" id="UP000035681"/>
    </source>
</evidence>
<feature type="transmembrane region" description="Helical" evidence="1">
    <location>
        <begin position="116"/>
        <end position="136"/>
    </location>
</feature>
<name>A0A0K0ENN6_STRER</name>
<feature type="transmembrane region" description="Helical" evidence="1">
    <location>
        <begin position="36"/>
        <end position="57"/>
    </location>
</feature>
<proteinExistence type="predicted"/>
<dbReference type="WBParaSite" id="TCONS_00005150.p1">
    <property type="protein sequence ID" value="TCONS_00005150.p1"/>
    <property type="gene ID" value="XLOC_003486"/>
</dbReference>
<evidence type="ECO:0000313" key="3">
    <source>
        <dbReference type="WBParaSite" id="SSTP_0001107300.1"/>
    </source>
</evidence>
<dbReference type="AlphaFoldDB" id="A0A0K0ENN6"/>